<dbReference type="GO" id="GO:0099106">
    <property type="term" value="F:ion channel regulator activity"/>
    <property type="evidence" value="ECO:0007669"/>
    <property type="project" value="InterPro"/>
</dbReference>
<reference evidence="9" key="2">
    <citation type="submission" date="2025-09" db="UniProtKB">
        <authorList>
            <consortium name="Ensembl"/>
        </authorList>
    </citation>
    <scope>IDENTIFICATION</scope>
</reference>
<evidence type="ECO:0000256" key="1">
    <source>
        <dbReference type="ARBA" id="ARBA00004167"/>
    </source>
</evidence>
<comment type="subcellular location">
    <subcellularLocation>
        <location evidence="1">Membrane</location>
        <topology evidence="1">Single-pass membrane protein</topology>
    </subcellularLocation>
</comment>
<evidence type="ECO:0000256" key="5">
    <source>
        <dbReference type="ARBA" id="ARBA00023065"/>
    </source>
</evidence>
<dbReference type="Ensembl" id="ENSLLTT00000016812.1">
    <property type="protein sequence ID" value="ENSLLTP00000016196.1"/>
    <property type="gene ID" value="ENSLLTG00000012364.1"/>
</dbReference>
<dbReference type="AlphaFoldDB" id="A0A8C5SBM9"/>
<evidence type="ECO:0000313" key="10">
    <source>
        <dbReference type="Proteomes" id="UP000694406"/>
    </source>
</evidence>
<dbReference type="InterPro" id="IPR000272">
    <property type="entry name" value="Ion-transport_regulator_FXYD"/>
</dbReference>
<evidence type="ECO:0000256" key="4">
    <source>
        <dbReference type="ARBA" id="ARBA00022692"/>
    </source>
</evidence>
<keyword evidence="6 7" id="KW-0472">Membrane</keyword>
<dbReference type="GeneTree" id="ENSGT01000000219779"/>
<dbReference type="Proteomes" id="UP000694406">
    <property type="component" value="Unplaced"/>
</dbReference>
<evidence type="ECO:0000256" key="3">
    <source>
        <dbReference type="ARBA" id="ARBA00022448"/>
    </source>
</evidence>
<keyword evidence="5 7" id="KW-0406">Ion transport</keyword>
<keyword evidence="3 7" id="KW-0813">Transport</keyword>
<keyword evidence="10" id="KW-1185">Reference proteome</keyword>
<organism evidence="9 10">
    <name type="scientific">Laticauda laticaudata</name>
    <name type="common">Blue-ringed sea krait</name>
    <name type="synonym">Blue-lipped sea krait</name>
    <dbReference type="NCBI Taxonomy" id="8630"/>
    <lineage>
        <taxon>Eukaryota</taxon>
        <taxon>Metazoa</taxon>
        <taxon>Chordata</taxon>
        <taxon>Craniata</taxon>
        <taxon>Vertebrata</taxon>
        <taxon>Euteleostomi</taxon>
        <taxon>Lepidosauria</taxon>
        <taxon>Squamata</taxon>
        <taxon>Bifurcata</taxon>
        <taxon>Unidentata</taxon>
        <taxon>Episquamata</taxon>
        <taxon>Toxicofera</taxon>
        <taxon>Serpentes</taxon>
        <taxon>Colubroidea</taxon>
        <taxon>Elapidae</taxon>
        <taxon>Laticaudinae</taxon>
        <taxon>Laticauda</taxon>
    </lineage>
</organism>
<reference evidence="9" key="1">
    <citation type="submission" date="2025-08" db="UniProtKB">
        <authorList>
            <consortium name="Ensembl"/>
        </authorList>
    </citation>
    <scope>IDENTIFICATION</scope>
</reference>
<dbReference type="GO" id="GO:0006811">
    <property type="term" value="P:monoatomic ion transport"/>
    <property type="evidence" value="ECO:0007669"/>
    <property type="project" value="UniProtKB-KW"/>
</dbReference>
<keyword evidence="4 7" id="KW-0812">Transmembrane</keyword>
<evidence type="ECO:0000256" key="2">
    <source>
        <dbReference type="ARBA" id="ARBA00005948"/>
    </source>
</evidence>
<evidence type="ECO:0000313" key="9">
    <source>
        <dbReference type="Ensembl" id="ENSLLTP00000016196.1"/>
    </source>
</evidence>
<proteinExistence type="inferred from homology"/>
<evidence type="ECO:0000256" key="7">
    <source>
        <dbReference type="RuleBase" id="RU364131"/>
    </source>
</evidence>
<name>A0A8C5SBM9_LATLA</name>
<feature type="compositionally biased region" description="Basic and acidic residues" evidence="8">
    <location>
        <begin position="14"/>
        <end position="24"/>
    </location>
</feature>
<dbReference type="GO" id="GO:0016020">
    <property type="term" value="C:membrane"/>
    <property type="evidence" value="ECO:0007669"/>
    <property type="project" value="UniProtKB-SubCell"/>
</dbReference>
<evidence type="ECO:0000256" key="8">
    <source>
        <dbReference type="SAM" id="MobiDB-lite"/>
    </source>
</evidence>
<keyword evidence="7" id="KW-1133">Transmembrane helix</keyword>
<feature type="transmembrane region" description="Helical" evidence="7">
    <location>
        <begin position="30"/>
        <end position="47"/>
    </location>
</feature>
<feature type="region of interest" description="Disordered" evidence="8">
    <location>
        <begin position="1"/>
        <end position="24"/>
    </location>
</feature>
<dbReference type="Gene3D" id="1.20.5.780">
    <property type="entry name" value="Single helix bin"/>
    <property type="match status" value="1"/>
</dbReference>
<accession>A0A8C5SBM9</accession>
<evidence type="ECO:0000256" key="6">
    <source>
        <dbReference type="ARBA" id="ARBA00023136"/>
    </source>
</evidence>
<dbReference type="GO" id="GO:0043269">
    <property type="term" value="P:regulation of monoatomic ion transport"/>
    <property type="evidence" value="ECO:0007669"/>
    <property type="project" value="InterPro"/>
</dbReference>
<dbReference type="Pfam" id="PF02038">
    <property type="entry name" value="ATP1G1_PLM_MAT8"/>
    <property type="match status" value="1"/>
</dbReference>
<sequence length="70" mass="7915">PPRNPTERKKKGTERRPDTKQSYDETVRRGGLIFAVAAFLVGLAILFSKRRGAKGRGAREVMEEMRLSRA</sequence>
<protein>
    <recommendedName>
        <fullName evidence="7">FXYD domain-containing ion transport regulator</fullName>
    </recommendedName>
</protein>
<comment type="similarity">
    <text evidence="2 7">Belongs to the FXYD family.</text>
</comment>